<dbReference type="AlphaFoldDB" id="A0A1M5TR96"/>
<accession>A0A1M5TR96</accession>
<dbReference type="STRING" id="1121316.SAMN02745207_01453"/>
<dbReference type="Pfam" id="PF06277">
    <property type="entry name" value="EutA"/>
    <property type="match status" value="1"/>
</dbReference>
<evidence type="ECO:0000313" key="1">
    <source>
        <dbReference type="EMBL" id="SHH53345.1"/>
    </source>
</evidence>
<dbReference type="InterPro" id="IPR043129">
    <property type="entry name" value="ATPase_NBD"/>
</dbReference>
<keyword evidence="2" id="KW-1185">Reference proteome</keyword>
<dbReference type="SUPFAM" id="SSF53067">
    <property type="entry name" value="Actin-like ATPase domain"/>
    <property type="match status" value="1"/>
</dbReference>
<dbReference type="InterPro" id="IPR009377">
    <property type="entry name" value="EutA"/>
</dbReference>
<proteinExistence type="predicted"/>
<dbReference type="EMBL" id="FQXM01000006">
    <property type="protein sequence ID" value="SHH53345.1"/>
    <property type="molecule type" value="Genomic_DNA"/>
</dbReference>
<dbReference type="PIRSF" id="PIRSF012293">
    <property type="entry name" value="EutA"/>
    <property type="match status" value="1"/>
</dbReference>
<organism evidence="1 2">
    <name type="scientific">Clostridium grantii DSM 8605</name>
    <dbReference type="NCBI Taxonomy" id="1121316"/>
    <lineage>
        <taxon>Bacteria</taxon>
        <taxon>Bacillati</taxon>
        <taxon>Bacillota</taxon>
        <taxon>Clostridia</taxon>
        <taxon>Eubacteriales</taxon>
        <taxon>Clostridiaceae</taxon>
        <taxon>Clostridium</taxon>
    </lineage>
</organism>
<dbReference type="Proteomes" id="UP000184447">
    <property type="component" value="Unassembled WGS sequence"/>
</dbReference>
<reference evidence="1 2" key="1">
    <citation type="submission" date="2016-11" db="EMBL/GenBank/DDBJ databases">
        <authorList>
            <person name="Jaros S."/>
            <person name="Januszkiewicz K."/>
            <person name="Wedrychowicz H."/>
        </authorList>
    </citation>
    <scope>NUCLEOTIDE SEQUENCE [LARGE SCALE GENOMIC DNA]</scope>
    <source>
        <strain evidence="1 2">DSM 8605</strain>
    </source>
</reference>
<evidence type="ECO:0000313" key="2">
    <source>
        <dbReference type="Proteomes" id="UP000184447"/>
    </source>
</evidence>
<sequence>MLYFKFKKFSFALEMIKREMGNKIISVGIDIGTTTTQVVFSELIVENKASSFLIPEVKITGKKIIYRGDIYFTPLLSKEEIDLKELKKIITKEYKKAGIEKENIATGAIIITGETARKENAESVLKILSNFAGDFVVATAGADLEAVLAGYGAGAGKISKKFTSKVVNFDVGGGTTNVAMFWDGEVVDSFALDIGGRLIRFDENNKISYISEKIKDLINSMKLDLHVGIKPRFEDLKLLTEKFVEIFIKVNEGCQLKDKENLFIEHKNKVLNGEIFMFSGGVSEFVFNDESVRTLEEVIKFKDIGPLLGDSIKEYFQVHEKWLMEPKEKIRATVIGAGSCSVRLSGSTIVFCDEVLPIKNIPIVKLFNDKHESINDMKNAINEGIKFFKDTPIAIAFKGPKSPSYQEIKIMAKSIVEGFSDSLLPIIVVVENDFAKALGQSMGNLLGNEKKIICVDGIRVDNGDYVDIGKSISNVVPVVIKTLIFKN</sequence>
<gene>
    <name evidence="1" type="ORF">SAMN02745207_01453</name>
</gene>
<name>A0A1M5TR96_9CLOT</name>
<protein>
    <submittedName>
        <fullName evidence="1">Ethanolamine utilization protein EutA</fullName>
    </submittedName>
</protein>